<protein>
    <recommendedName>
        <fullName evidence="5">Outer membrane insertion C-terminal signal</fullName>
    </recommendedName>
</protein>
<dbReference type="RefSeq" id="WP_072932371.1">
    <property type="nucleotide sequence ID" value="NZ_BMFL01000001.1"/>
</dbReference>
<dbReference type="SUPFAM" id="SSF56925">
    <property type="entry name" value="OMPA-like"/>
    <property type="match status" value="1"/>
</dbReference>
<organism evidence="2 3">
    <name type="scientific">Chishuiella changwenlii</name>
    <dbReference type="NCBI Taxonomy" id="1434701"/>
    <lineage>
        <taxon>Bacteria</taxon>
        <taxon>Pseudomonadati</taxon>
        <taxon>Bacteroidota</taxon>
        <taxon>Flavobacteriia</taxon>
        <taxon>Flavobacteriales</taxon>
        <taxon>Weeksellaceae</taxon>
        <taxon>Chishuiella</taxon>
    </lineage>
</organism>
<reference evidence="3" key="2">
    <citation type="submission" date="2016-11" db="EMBL/GenBank/DDBJ databases">
        <authorList>
            <person name="Varghese N."/>
            <person name="Submissions S."/>
        </authorList>
    </citation>
    <scope>NUCLEOTIDE SEQUENCE [LARGE SCALE GENOMIC DNA]</scope>
    <source>
        <strain evidence="3">DSM 27989</strain>
    </source>
</reference>
<dbReference type="Proteomes" id="UP000184120">
    <property type="component" value="Unassembled WGS sequence"/>
</dbReference>
<evidence type="ECO:0000313" key="3">
    <source>
        <dbReference type="Proteomes" id="UP000184120"/>
    </source>
</evidence>
<evidence type="ECO:0000313" key="1">
    <source>
        <dbReference type="EMBL" id="GGE87019.1"/>
    </source>
</evidence>
<gene>
    <name evidence="1" type="ORF">GCM10010984_00980</name>
    <name evidence="2" type="ORF">SAMN05443634_107190</name>
</gene>
<sequence length="144" mass="16664">MSKTKTLRNFITLFSILILSTKTYSQISASFYTNSSNSKFAIGYNFNEKLWTDLRIYSGTNIDNITPELVLNYNFINKNKYDLYVGAGMIFNQINGFVLPVGVAVKPFDNFKNLSLNIEFTPLYEMDDRDLYIRGFLGIRYKLN</sequence>
<evidence type="ECO:0008006" key="5">
    <source>
        <dbReference type="Google" id="ProtNLM"/>
    </source>
</evidence>
<reference evidence="2" key="3">
    <citation type="submission" date="2016-11" db="EMBL/GenBank/DDBJ databases">
        <authorList>
            <person name="Jaros S."/>
            <person name="Januszkiewicz K."/>
            <person name="Wedrychowicz H."/>
        </authorList>
    </citation>
    <scope>NUCLEOTIDE SEQUENCE [LARGE SCALE GENOMIC DNA]</scope>
    <source>
        <strain evidence="2">DSM 27989</strain>
    </source>
</reference>
<dbReference type="EMBL" id="BMFL01000001">
    <property type="protein sequence ID" value="GGE87019.1"/>
    <property type="molecule type" value="Genomic_DNA"/>
</dbReference>
<reference evidence="4" key="4">
    <citation type="journal article" date="2019" name="Int. J. Syst. Evol. Microbiol.">
        <title>The Global Catalogue of Microorganisms (GCM) 10K type strain sequencing project: providing services to taxonomists for standard genome sequencing and annotation.</title>
        <authorList>
            <consortium name="The Broad Institute Genomics Platform"/>
            <consortium name="The Broad Institute Genome Sequencing Center for Infectious Disease"/>
            <person name="Wu L."/>
            <person name="Ma J."/>
        </authorList>
    </citation>
    <scope>NUCLEOTIDE SEQUENCE [LARGE SCALE GENOMIC DNA]</scope>
    <source>
        <strain evidence="4">CGMCC 1.12707</strain>
    </source>
</reference>
<dbReference type="InterPro" id="IPR011250">
    <property type="entry name" value="OMP/PagP_B-barrel"/>
</dbReference>
<name>A0A1M6Z702_9FLAO</name>
<evidence type="ECO:0000313" key="2">
    <source>
        <dbReference type="EMBL" id="SHL26190.1"/>
    </source>
</evidence>
<dbReference type="EMBL" id="FRBH01000007">
    <property type="protein sequence ID" value="SHL26190.1"/>
    <property type="molecule type" value="Genomic_DNA"/>
</dbReference>
<reference evidence="1" key="5">
    <citation type="submission" date="2024-05" db="EMBL/GenBank/DDBJ databases">
        <authorList>
            <person name="Sun Q."/>
            <person name="Zhou Y."/>
        </authorList>
    </citation>
    <scope>NUCLEOTIDE SEQUENCE</scope>
    <source>
        <strain evidence="1">CGMCC 1.12707</strain>
    </source>
</reference>
<evidence type="ECO:0000313" key="4">
    <source>
        <dbReference type="Proteomes" id="UP000650994"/>
    </source>
</evidence>
<accession>A0A1M6Z702</accession>
<reference evidence="1" key="1">
    <citation type="journal article" date="2014" name="Int. J. Syst. Evol. Microbiol.">
        <title>Complete genome of a new Firmicutes species belonging to the dominant human colonic microbiota ('Ruminococcus bicirculans') reveals two chromosomes and a selective capacity to utilize plant glucans.</title>
        <authorList>
            <consortium name="NISC Comparative Sequencing Program"/>
            <person name="Wegmann U."/>
            <person name="Louis P."/>
            <person name="Goesmann A."/>
            <person name="Henrissat B."/>
            <person name="Duncan S.H."/>
            <person name="Flint H.J."/>
        </authorList>
    </citation>
    <scope>NUCLEOTIDE SEQUENCE</scope>
    <source>
        <strain evidence="1">CGMCC 1.12707</strain>
    </source>
</reference>
<proteinExistence type="predicted"/>
<keyword evidence="4" id="KW-1185">Reference proteome</keyword>
<dbReference type="AlphaFoldDB" id="A0A1M6Z702"/>
<dbReference type="OrthoDB" id="1453926at2"/>
<dbReference type="Proteomes" id="UP000650994">
    <property type="component" value="Unassembled WGS sequence"/>
</dbReference>